<organism evidence="1 2">
    <name type="scientific">Aureicoccus marinus</name>
    <dbReference type="NCBI Taxonomy" id="754435"/>
    <lineage>
        <taxon>Bacteria</taxon>
        <taxon>Pseudomonadati</taxon>
        <taxon>Bacteroidota</taxon>
        <taxon>Flavobacteriia</taxon>
        <taxon>Flavobacteriales</taxon>
        <taxon>Flavobacteriaceae</taxon>
        <taxon>Aureicoccus</taxon>
    </lineage>
</organism>
<protein>
    <submittedName>
        <fullName evidence="1">Uncharacterized protein</fullName>
    </submittedName>
</protein>
<accession>A0A2S7T497</accession>
<dbReference type="EMBL" id="MQVX01000001">
    <property type="protein sequence ID" value="PQJ14740.1"/>
    <property type="molecule type" value="Genomic_DNA"/>
</dbReference>
<gene>
    <name evidence="1" type="ORF">BST99_02370</name>
</gene>
<name>A0A2S7T497_9FLAO</name>
<comment type="caution">
    <text evidence="1">The sequence shown here is derived from an EMBL/GenBank/DDBJ whole genome shotgun (WGS) entry which is preliminary data.</text>
</comment>
<evidence type="ECO:0000313" key="1">
    <source>
        <dbReference type="EMBL" id="PQJ14740.1"/>
    </source>
</evidence>
<dbReference type="AlphaFoldDB" id="A0A2S7T497"/>
<sequence>MMILVNLEQQNLAAVNLKKKRSKNCHLCNFQPCPLIYFKRAPIAKKKNLTFLLHAYEKKVEHKKQHPSQS</sequence>
<keyword evidence="2" id="KW-1185">Reference proteome</keyword>
<reference evidence="2" key="1">
    <citation type="submission" date="2016-11" db="EMBL/GenBank/DDBJ databases">
        <title>Trade-off between light-utilization and light-protection in marine flavobacteria.</title>
        <authorList>
            <person name="Kumagai Y."/>
            <person name="Yoshizawa S."/>
            <person name="Kogure K."/>
        </authorList>
    </citation>
    <scope>NUCLEOTIDE SEQUENCE [LARGE SCALE GENOMIC DNA]</scope>
    <source>
        <strain evidence="2">SG-18</strain>
    </source>
</reference>
<proteinExistence type="predicted"/>
<dbReference type="Proteomes" id="UP000239366">
    <property type="component" value="Unassembled WGS sequence"/>
</dbReference>
<evidence type="ECO:0000313" key="2">
    <source>
        <dbReference type="Proteomes" id="UP000239366"/>
    </source>
</evidence>